<evidence type="ECO:0000256" key="1">
    <source>
        <dbReference type="SAM" id="Phobius"/>
    </source>
</evidence>
<keyword evidence="3" id="KW-1185">Reference proteome</keyword>
<organism evidence="2 3">
    <name type="scientific">Mariniblastus fucicola</name>
    <dbReference type="NCBI Taxonomy" id="980251"/>
    <lineage>
        <taxon>Bacteria</taxon>
        <taxon>Pseudomonadati</taxon>
        <taxon>Planctomycetota</taxon>
        <taxon>Planctomycetia</taxon>
        <taxon>Pirellulales</taxon>
        <taxon>Pirellulaceae</taxon>
        <taxon>Mariniblastus</taxon>
    </lineage>
</organism>
<dbReference type="STRING" id="980251.GCA_001642875_02216"/>
<keyword evidence="1 2" id="KW-0812">Transmembrane</keyword>
<sequence>MKFLSQMNRLSRRRLRNVTLTVASIAMLAAIVMWMDRSLLHSSFLTGYVLIGSLFLLAAFGMRKRLPMIAGIGSASFWMQMHIYVGLGSFAVFAMHIAFRVPDGMLESILALLYLVVFFSGIYGIWATRSIPRKLTSVGEEVIFERIPAFKRHLARRAQTIVMESCESTPVLANFYVNRLSKFFECRRGLGYMLIPTGRKRRHLIAEIEELDRFLAQEDRRVSRELAIMVRKKDDLDYHTAMQGRLKLWLFVHIAITWSLLIFSVVHGLLAHAYGGGLA</sequence>
<evidence type="ECO:0000313" key="2">
    <source>
        <dbReference type="EMBL" id="QEG24110.1"/>
    </source>
</evidence>
<protein>
    <submittedName>
        <fullName evidence="2">Ferric reductase like transmembrane component</fullName>
    </submittedName>
</protein>
<feature type="transmembrane region" description="Helical" evidence="1">
    <location>
        <begin position="81"/>
        <end position="99"/>
    </location>
</feature>
<dbReference type="EMBL" id="CP042912">
    <property type="protein sequence ID" value="QEG24110.1"/>
    <property type="molecule type" value="Genomic_DNA"/>
</dbReference>
<feature type="transmembrane region" description="Helical" evidence="1">
    <location>
        <begin position="15"/>
        <end position="34"/>
    </location>
</feature>
<accession>A0A5B9PFX0</accession>
<dbReference type="RefSeq" id="WP_075084645.1">
    <property type="nucleotide sequence ID" value="NZ_CP042912.1"/>
</dbReference>
<proteinExistence type="predicted"/>
<feature type="transmembrane region" description="Helical" evidence="1">
    <location>
        <begin position="105"/>
        <end position="126"/>
    </location>
</feature>
<dbReference type="KEGG" id="mff:MFFC18_40260"/>
<reference evidence="2 3" key="1">
    <citation type="submission" date="2019-08" db="EMBL/GenBank/DDBJ databases">
        <title>Deep-cultivation of Planctomycetes and their phenomic and genomic characterization uncovers novel biology.</title>
        <authorList>
            <person name="Wiegand S."/>
            <person name="Jogler M."/>
            <person name="Boedeker C."/>
            <person name="Pinto D."/>
            <person name="Vollmers J."/>
            <person name="Rivas-Marin E."/>
            <person name="Kohn T."/>
            <person name="Peeters S.H."/>
            <person name="Heuer A."/>
            <person name="Rast P."/>
            <person name="Oberbeckmann S."/>
            <person name="Bunk B."/>
            <person name="Jeske O."/>
            <person name="Meyerdierks A."/>
            <person name="Storesund J.E."/>
            <person name="Kallscheuer N."/>
            <person name="Luecker S."/>
            <person name="Lage O.M."/>
            <person name="Pohl T."/>
            <person name="Merkel B.J."/>
            <person name="Hornburger P."/>
            <person name="Mueller R.-W."/>
            <person name="Bruemmer F."/>
            <person name="Labrenz M."/>
            <person name="Spormann A.M."/>
            <person name="Op den Camp H."/>
            <person name="Overmann J."/>
            <person name="Amann R."/>
            <person name="Jetten M.S.M."/>
            <person name="Mascher T."/>
            <person name="Medema M.H."/>
            <person name="Devos D.P."/>
            <person name="Kaster A.-K."/>
            <person name="Ovreas L."/>
            <person name="Rohde M."/>
            <person name="Galperin M.Y."/>
            <person name="Jogler C."/>
        </authorList>
    </citation>
    <scope>NUCLEOTIDE SEQUENCE [LARGE SCALE GENOMIC DNA]</scope>
    <source>
        <strain evidence="2 3">FC18</strain>
    </source>
</reference>
<feature type="transmembrane region" description="Helical" evidence="1">
    <location>
        <begin position="248"/>
        <end position="270"/>
    </location>
</feature>
<name>A0A5B9PFX0_9BACT</name>
<evidence type="ECO:0000313" key="3">
    <source>
        <dbReference type="Proteomes" id="UP000322214"/>
    </source>
</evidence>
<keyword evidence="1" id="KW-0472">Membrane</keyword>
<keyword evidence="1" id="KW-1133">Transmembrane helix</keyword>
<dbReference type="Proteomes" id="UP000322214">
    <property type="component" value="Chromosome"/>
</dbReference>
<feature type="transmembrane region" description="Helical" evidence="1">
    <location>
        <begin position="40"/>
        <end position="60"/>
    </location>
</feature>
<gene>
    <name evidence="2" type="ORF">MFFC18_40260</name>
</gene>
<dbReference type="OrthoDB" id="8480418at2"/>
<dbReference type="AlphaFoldDB" id="A0A5B9PFX0"/>